<dbReference type="NCBIfam" id="TIGR00408">
    <property type="entry name" value="proS_fam_I"/>
    <property type="match status" value="1"/>
</dbReference>
<dbReference type="SUPFAM" id="SSF55681">
    <property type="entry name" value="Class II aaRS and biotin synthetases"/>
    <property type="match status" value="1"/>
</dbReference>
<keyword evidence="4 10" id="KW-0547">Nucleotide-binding</keyword>
<keyword evidence="14" id="KW-1185">Reference proteome</keyword>
<evidence type="ECO:0000313" key="13">
    <source>
        <dbReference type="EMBL" id="WNY27072.1"/>
    </source>
</evidence>
<dbReference type="InterPro" id="IPR017449">
    <property type="entry name" value="Pro-tRNA_synth_II"/>
</dbReference>
<dbReference type="RefSeq" id="WP_338097053.1">
    <property type="nucleotide sequence ID" value="NZ_CP131061.1"/>
</dbReference>
<dbReference type="FunFam" id="3.30.930.10:FF:000037">
    <property type="entry name" value="Proline--tRNA ligase"/>
    <property type="match status" value="1"/>
</dbReference>
<keyword evidence="6 10" id="KW-0648">Protein biosynthesis</keyword>
<dbReference type="PRINTS" id="PR01046">
    <property type="entry name" value="TRNASYNTHPRO"/>
</dbReference>
<feature type="region of interest" description="Disordered" evidence="11">
    <location>
        <begin position="1"/>
        <end position="24"/>
    </location>
</feature>
<dbReference type="Pfam" id="PF03129">
    <property type="entry name" value="HGTP_anticodon"/>
    <property type="match status" value="1"/>
</dbReference>
<dbReference type="InterPro" id="IPR002316">
    <property type="entry name" value="Pro-tRNA-ligase_IIa"/>
</dbReference>
<dbReference type="SUPFAM" id="SSF64586">
    <property type="entry name" value="C-terminal domain of ProRS"/>
    <property type="match status" value="1"/>
</dbReference>
<dbReference type="InterPro" id="IPR033721">
    <property type="entry name" value="ProRS_core_arch_euk"/>
</dbReference>
<evidence type="ECO:0000256" key="5">
    <source>
        <dbReference type="ARBA" id="ARBA00022840"/>
    </source>
</evidence>
<dbReference type="CDD" id="cd00862">
    <property type="entry name" value="ProRS_anticodon_zinc"/>
    <property type="match status" value="1"/>
</dbReference>
<evidence type="ECO:0000256" key="7">
    <source>
        <dbReference type="ARBA" id="ARBA00023146"/>
    </source>
</evidence>
<dbReference type="HAMAP" id="MF_01571">
    <property type="entry name" value="Pro_tRNA_synth_type3"/>
    <property type="match status" value="1"/>
</dbReference>
<dbReference type="Gene3D" id="3.40.50.800">
    <property type="entry name" value="Anticodon-binding domain"/>
    <property type="match status" value="1"/>
</dbReference>
<gene>
    <name evidence="10 13" type="primary">proS</name>
    <name evidence="13" type="ORF">MsAm2_08580</name>
</gene>
<comment type="subcellular location">
    <subcellularLocation>
        <location evidence="1 10">Cytoplasm</location>
    </subcellularLocation>
</comment>
<evidence type="ECO:0000256" key="1">
    <source>
        <dbReference type="ARBA" id="ARBA00004496"/>
    </source>
</evidence>
<dbReference type="InterPro" id="IPR004154">
    <property type="entry name" value="Anticodon-bd"/>
</dbReference>
<evidence type="ECO:0000256" key="9">
    <source>
        <dbReference type="ARBA" id="ARBA00060806"/>
    </source>
</evidence>
<evidence type="ECO:0000256" key="11">
    <source>
        <dbReference type="SAM" id="MobiDB-lite"/>
    </source>
</evidence>
<organism evidence="13 14">
    <name type="scientific">Methanolapillus ohkumae</name>
    <dbReference type="NCBI Taxonomy" id="3028298"/>
    <lineage>
        <taxon>Archaea</taxon>
        <taxon>Methanobacteriati</taxon>
        <taxon>Methanobacteriota</taxon>
        <taxon>Stenosarchaea group</taxon>
        <taxon>Methanomicrobia</taxon>
        <taxon>Methanosarcinales</taxon>
        <taxon>Methanosarcinaceae</taxon>
        <taxon>Methanolapillus</taxon>
    </lineage>
</organism>
<dbReference type="PANTHER" id="PTHR43382">
    <property type="entry name" value="PROLYL-TRNA SYNTHETASE"/>
    <property type="match status" value="1"/>
</dbReference>
<dbReference type="EMBL" id="CP131061">
    <property type="protein sequence ID" value="WNY27072.1"/>
    <property type="molecule type" value="Genomic_DNA"/>
</dbReference>
<dbReference type="SMART" id="SM00946">
    <property type="entry name" value="ProRS-C_1"/>
    <property type="match status" value="1"/>
</dbReference>
<dbReference type="InterPro" id="IPR004499">
    <property type="entry name" value="Pro-tRNA-ligase_IIa_arc-type"/>
</dbReference>
<dbReference type="InterPro" id="IPR036621">
    <property type="entry name" value="Anticodon-bd_dom_sf"/>
</dbReference>
<dbReference type="Gene3D" id="3.30.110.30">
    <property type="entry name" value="C-terminal domain of ProRS"/>
    <property type="match status" value="1"/>
</dbReference>
<dbReference type="PROSITE" id="PS50862">
    <property type="entry name" value="AA_TRNA_LIGASE_II"/>
    <property type="match status" value="1"/>
</dbReference>
<dbReference type="GO" id="GO:0006433">
    <property type="term" value="P:prolyl-tRNA aminoacylation"/>
    <property type="evidence" value="ECO:0007669"/>
    <property type="project" value="UniProtKB-UniRule"/>
</dbReference>
<evidence type="ECO:0000256" key="6">
    <source>
        <dbReference type="ARBA" id="ARBA00022917"/>
    </source>
</evidence>
<dbReference type="Pfam" id="PF00587">
    <property type="entry name" value="tRNA-synt_2b"/>
    <property type="match status" value="1"/>
</dbReference>
<dbReference type="Pfam" id="PF09180">
    <property type="entry name" value="ProRS-C_1"/>
    <property type="match status" value="1"/>
</dbReference>
<comment type="domain">
    <text evidence="10">Consists of three domains: the N-terminal catalytic domain, the anticodon-binding domain and the C-terminal extension.</text>
</comment>
<evidence type="ECO:0000256" key="8">
    <source>
        <dbReference type="ARBA" id="ARBA00047671"/>
    </source>
</evidence>
<comment type="catalytic activity">
    <reaction evidence="8 10">
        <text>tRNA(Pro) + L-proline + ATP = L-prolyl-tRNA(Pro) + AMP + diphosphate</text>
        <dbReference type="Rhea" id="RHEA:14305"/>
        <dbReference type="Rhea" id="RHEA-COMP:9700"/>
        <dbReference type="Rhea" id="RHEA-COMP:9702"/>
        <dbReference type="ChEBI" id="CHEBI:30616"/>
        <dbReference type="ChEBI" id="CHEBI:33019"/>
        <dbReference type="ChEBI" id="CHEBI:60039"/>
        <dbReference type="ChEBI" id="CHEBI:78442"/>
        <dbReference type="ChEBI" id="CHEBI:78532"/>
        <dbReference type="ChEBI" id="CHEBI:456215"/>
        <dbReference type="EC" id="6.1.1.15"/>
    </reaction>
</comment>
<dbReference type="Proteomes" id="UP001304970">
    <property type="component" value="Chromosome"/>
</dbReference>
<dbReference type="Gene3D" id="3.30.930.10">
    <property type="entry name" value="Bira Bifunctional Protein, Domain 2"/>
    <property type="match status" value="1"/>
</dbReference>
<evidence type="ECO:0000313" key="14">
    <source>
        <dbReference type="Proteomes" id="UP001304970"/>
    </source>
</evidence>
<dbReference type="InterPro" id="IPR045864">
    <property type="entry name" value="aa-tRNA-synth_II/BPL/LPL"/>
</dbReference>
<comment type="function">
    <text evidence="10">Catalyzes the attachment of proline to tRNA(Pro) in a two-step reaction: proline is first activated by ATP to form Pro-AMP and then transferred to the acceptor end of tRNA(Pro).</text>
</comment>
<dbReference type="AlphaFoldDB" id="A0AA96V5I2"/>
<dbReference type="GO" id="GO:0005524">
    <property type="term" value="F:ATP binding"/>
    <property type="evidence" value="ECO:0007669"/>
    <property type="project" value="UniProtKB-UniRule"/>
</dbReference>
<keyword evidence="5 10" id="KW-0067">ATP-binding</keyword>
<dbReference type="EC" id="6.1.1.15" evidence="10"/>
<evidence type="ECO:0000256" key="4">
    <source>
        <dbReference type="ARBA" id="ARBA00022741"/>
    </source>
</evidence>
<dbReference type="InterPro" id="IPR002314">
    <property type="entry name" value="aa-tRNA-synt_IIb"/>
</dbReference>
<dbReference type="GeneID" id="89228277"/>
<sequence>MTNSSGKDVSGAKKPADNSEKEAVLPPKSNFSEWFNTIIDIGKIMDVRYPVKGLYVWYPFGFGIRKRVYSIIRDVLDNSGHEETLFPLLIPENEFMKEAEHIKGFENEVYWVTHGGKTPLDVNLALRPTSETAIYPMYKLWVRSHADLPIKLYQIVNTFRYETKHTRPLIRLREITSFKEAHTVHATWDDAKAQVDEAVLLYLDIYRKISIPVLVSKRPDWDKFPGGDYTIALDAIMPDGKTLQIGTVHHLGTNFAKTYDITYENENGEQVLANQTCYGISERSIAALISLHGDDKGLVLPPVAAPIQVVVIPVLFKEGTEKIMAACDKVVDSLKKEGIRVETDASDLRPGAKYYKWELKGVCLRIEIGPKDLEKNSAVLVRRDTGKKEFVPLDNIADEVKSRLSAMGDDLYDAAKVRQNALIFPCKSLPEVKEAIQKGVATISWCESTECGKRMEDEIGAGILGIPIHQSGDSGTCPACGKITPKIVYVAKTY</sequence>
<comment type="similarity">
    <text evidence="9 10">Belongs to the class-II aminoacyl-tRNA synthetase family. ProS type 3 subfamily.</text>
</comment>
<dbReference type="InterPro" id="IPR016061">
    <property type="entry name" value="Pro-tRNA_ligase_II_C"/>
</dbReference>
<feature type="domain" description="Aminoacyl-transfer RNA synthetases class-II family profile" evidence="12">
    <location>
        <begin position="53"/>
        <end position="301"/>
    </location>
</feature>
<evidence type="ECO:0000256" key="10">
    <source>
        <dbReference type="HAMAP-Rule" id="MF_01571"/>
    </source>
</evidence>
<dbReference type="FunFam" id="3.40.50.800:FF:000005">
    <property type="entry name" value="bifunctional glutamate/proline--tRNA ligase"/>
    <property type="match status" value="1"/>
</dbReference>
<keyword evidence="7 10" id="KW-0030">Aminoacyl-tRNA synthetase</keyword>
<keyword evidence="3 10" id="KW-0436">Ligase</keyword>
<dbReference type="GO" id="GO:0005737">
    <property type="term" value="C:cytoplasm"/>
    <property type="evidence" value="ECO:0007669"/>
    <property type="project" value="UniProtKB-SubCell"/>
</dbReference>
<dbReference type="CDD" id="cd00778">
    <property type="entry name" value="ProRS_core_arch_euk"/>
    <property type="match status" value="1"/>
</dbReference>
<proteinExistence type="inferred from homology"/>
<accession>A0AA96V5I2</accession>
<reference evidence="13 14" key="1">
    <citation type="submission" date="2023-07" db="EMBL/GenBank/DDBJ databases">
        <title>Closed genome sequence of Methanosarcinaceae archaeon Am2.</title>
        <authorList>
            <person name="Poehlein A."/>
            <person name="Protasov E."/>
            <person name="Platt K."/>
            <person name="Reeh H."/>
            <person name="Daniel R."/>
            <person name="Brune A."/>
        </authorList>
    </citation>
    <scope>NUCLEOTIDE SEQUENCE [LARGE SCALE GENOMIC DNA]</scope>
    <source>
        <strain evidence="13 14">Am2</strain>
    </source>
</reference>
<dbReference type="InterPro" id="IPR006195">
    <property type="entry name" value="aa-tRNA-synth_II"/>
</dbReference>
<evidence type="ECO:0000256" key="2">
    <source>
        <dbReference type="ARBA" id="ARBA00022490"/>
    </source>
</evidence>
<dbReference type="GO" id="GO:0017101">
    <property type="term" value="C:aminoacyl-tRNA synthetase multienzyme complex"/>
    <property type="evidence" value="ECO:0007669"/>
    <property type="project" value="TreeGrafter"/>
</dbReference>
<feature type="compositionally biased region" description="Basic and acidic residues" evidence="11">
    <location>
        <begin position="10"/>
        <end position="23"/>
    </location>
</feature>
<protein>
    <recommendedName>
        <fullName evidence="10">Proline--tRNA ligase</fullName>
        <ecNumber evidence="10">6.1.1.15</ecNumber>
    </recommendedName>
    <alternativeName>
        <fullName evidence="10">Prolyl-tRNA synthetase</fullName>
        <shortName evidence="10">ProRS</shortName>
    </alternativeName>
</protein>
<keyword evidence="2 10" id="KW-0963">Cytoplasm</keyword>
<dbReference type="PANTHER" id="PTHR43382:SF2">
    <property type="entry name" value="BIFUNCTIONAL GLUTAMATE_PROLINE--TRNA LIGASE"/>
    <property type="match status" value="1"/>
</dbReference>
<evidence type="ECO:0000256" key="3">
    <source>
        <dbReference type="ARBA" id="ARBA00022598"/>
    </source>
</evidence>
<dbReference type="GO" id="GO:0004827">
    <property type="term" value="F:proline-tRNA ligase activity"/>
    <property type="evidence" value="ECO:0007669"/>
    <property type="project" value="UniProtKB-UniRule"/>
</dbReference>
<evidence type="ECO:0000259" key="12">
    <source>
        <dbReference type="PROSITE" id="PS50862"/>
    </source>
</evidence>
<name>A0AA96V5I2_9EURY</name>
<comment type="subunit">
    <text evidence="10">Homodimer.</text>
</comment>
<dbReference type="SUPFAM" id="SSF52954">
    <property type="entry name" value="Class II aaRS ABD-related"/>
    <property type="match status" value="1"/>
</dbReference>